<evidence type="ECO:0000256" key="2">
    <source>
        <dbReference type="SAM" id="MobiDB-lite"/>
    </source>
</evidence>
<evidence type="ECO:0000256" key="1">
    <source>
        <dbReference type="ARBA" id="ARBA00022842"/>
    </source>
</evidence>
<keyword evidence="1" id="KW-0460">Magnesium</keyword>
<dbReference type="PANTHER" id="PTHR24093">
    <property type="entry name" value="CATION TRANSPORTING ATPASE"/>
    <property type="match status" value="1"/>
</dbReference>
<dbReference type="SUPFAM" id="SSF56784">
    <property type="entry name" value="HAD-like"/>
    <property type="match status" value="1"/>
</dbReference>
<evidence type="ECO:0000313" key="3">
    <source>
        <dbReference type="EMBL" id="BAT89768.1"/>
    </source>
</evidence>
<feature type="compositionally biased region" description="Basic and acidic residues" evidence="2">
    <location>
        <begin position="61"/>
        <end position="73"/>
    </location>
</feature>
<feature type="region of interest" description="Disordered" evidence="2">
    <location>
        <begin position="56"/>
        <end position="76"/>
    </location>
</feature>
<reference evidence="3 4" key="1">
    <citation type="journal article" date="2015" name="Sci. Rep.">
        <title>The power of single molecule real-time sequencing technology in the de novo assembly of a eukaryotic genome.</title>
        <authorList>
            <person name="Sakai H."/>
            <person name="Naito K."/>
            <person name="Ogiso-Tanaka E."/>
            <person name="Takahashi Y."/>
            <person name="Iseki K."/>
            <person name="Muto C."/>
            <person name="Satou K."/>
            <person name="Teruya K."/>
            <person name="Shiroma A."/>
            <person name="Shimoji M."/>
            <person name="Hirano T."/>
            <person name="Itoh T."/>
            <person name="Kaga A."/>
            <person name="Tomooka N."/>
        </authorList>
    </citation>
    <scope>NUCLEOTIDE SEQUENCE [LARGE SCALE GENOMIC DNA]</scope>
    <source>
        <strain evidence="4">cv. Shumari</strain>
    </source>
</reference>
<dbReference type="PANTHER" id="PTHR24093:SF509">
    <property type="entry name" value="CALCIUM-TRANSPORTING ATPASE"/>
    <property type="match status" value="1"/>
</dbReference>
<proteinExistence type="predicted"/>
<keyword evidence="4" id="KW-1185">Reference proteome</keyword>
<name>A0A0S3SA62_PHAAN</name>
<dbReference type="GO" id="GO:0005886">
    <property type="term" value="C:plasma membrane"/>
    <property type="evidence" value="ECO:0007669"/>
    <property type="project" value="TreeGrafter"/>
</dbReference>
<dbReference type="AlphaFoldDB" id="A0A0S3SA62"/>
<accession>A0A0S3SA62</accession>
<evidence type="ECO:0008006" key="5">
    <source>
        <dbReference type="Google" id="ProtNLM"/>
    </source>
</evidence>
<dbReference type="Proteomes" id="UP000291084">
    <property type="component" value="Chromosome 6"/>
</dbReference>
<dbReference type="InterPro" id="IPR023214">
    <property type="entry name" value="HAD_sf"/>
</dbReference>
<dbReference type="EMBL" id="AP015039">
    <property type="protein sequence ID" value="BAT89768.1"/>
    <property type="molecule type" value="Genomic_DNA"/>
</dbReference>
<organism evidence="3 4">
    <name type="scientific">Vigna angularis var. angularis</name>
    <dbReference type="NCBI Taxonomy" id="157739"/>
    <lineage>
        <taxon>Eukaryota</taxon>
        <taxon>Viridiplantae</taxon>
        <taxon>Streptophyta</taxon>
        <taxon>Embryophyta</taxon>
        <taxon>Tracheophyta</taxon>
        <taxon>Spermatophyta</taxon>
        <taxon>Magnoliopsida</taxon>
        <taxon>eudicotyledons</taxon>
        <taxon>Gunneridae</taxon>
        <taxon>Pentapetalae</taxon>
        <taxon>rosids</taxon>
        <taxon>fabids</taxon>
        <taxon>Fabales</taxon>
        <taxon>Fabaceae</taxon>
        <taxon>Papilionoideae</taxon>
        <taxon>50 kb inversion clade</taxon>
        <taxon>NPAAA clade</taxon>
        <taxon>indigoferoid/millettioid clade</taxon>
        <taxon>Phaseoleae</taxon>
        <taxon>Vigna</taxon>
    </lineage>
</organism>
<protein>
    <recommendedName>
        <fullName evidence="5">Cation-transporting P-type ATPase C-terminal domain-containing protein</fullName>
    </recommendedName>
</protein>
<dbReference type="GO" id="GO:0005388">
    <property type="term" value="F:P-type calcium transporter activity"/>
    <property type="evidence" value="ECO:0007669"/>
    <property type="project" value="TreeGrafter"/>
</dbReference>
<dbReference type="InterPro" id="IPR036412">
    <property type="entry name" value="HAD-like_sf"/>
</dbReference>
<evidence type="ECO:0000313" key="4">
    <source>
        <dbReference type="Proteomes" id="UP000291084"/>
    </source>
</evidence>
<gene>
    <name evidence="3" type="primary">Vigan.06G082000</name>
    <name evidence="3" type="ORF">VIGAN_06082000</name>
</gene>
<sequence>MDQIDRIRVMARSSPFDELLMVQCLKQKGNVVPITGDATNDAPALKEVHIGLSKGIEGTEESEKQHNSKEKITGTDPEMENLKLLEVIGWDGLSVTGLLDSMSGMERYTRQRPNIIQFSRSLSNLLNPHFDSKA</sequence>
<dbReference type="Gene3D" id="3.40.50.1000">
    <property type="entry name" value="HAD superfamily/HAD-like"/>
    <property type="match status" value="1"/>
</dbReference>